<dbReference type="PATRIC" id="fig|1579979.3.peg.1341"/>
<dbReference type="AlphaFoldDB" id="A0A0K0XVI0"/>
<keyword evidence="2" id="KW-1185">Reference proteome</keyword>
<protein>
    <submittedName>
        <fullName evidence="1">Uncharacterized protein</fullName>
    </submittedName>
</protein>
<name>A0A0K0XVI0_9GAMM</name>
<dbReference type="EMBL" id="CP012154">
    <property type="protein sequence ID" value="AKS41680.1"/>
    <property type="molecule type" value="Genomic_DNA"/>
</dbReference>
<dbReference type="Pfam" id="PF11743">
    <property type="entry name" value="DUF3301"/>
    <property type="match status" value="1"/>
</dbReference>
<dbReference type="OrthoDB" id="5959530at2"/>
<dbReference type="Proteomes" id="UP000066624">
    <property type="component" value="Chromosome"/>
</dbReference>
<gene>
    <name evidence="1" type="ORF">WM2015_1307</name>
</gene>
<dbReference type="RefSeq" id="WP_049725302.1">
    <property type="nucleotide sequence ID" value="NZ_CP012154.1"/>
</dbReference>
<proteinExistence type="predicted"/>
<reference evidence="1 2" key="1">
    <citation type="submission" date="2015-07" db="EMBL/GenBank/DDBJ databases">
        <authorList>
            <person name="Noorani M."/>
        </authorList>
    </citation>
    <scope>NUCLEOTIDE SEQUENCE [LARGE SCALE GENOMIC DNA]</scope>
    <source>
        <strain evidence="1 2">KCTC 42284</strain>
    </source>
</reference>
<dbReference type="InterPro" id="IPR021732">
    <property type="entry name" value="DUF3301"/>
</dbReference>
<evidence type="ECO:0000313" key="2">
    <source>
        <dbReference type="Proteomes" id="UP000066624"/>
    </source>
</evidence>
<sequence>MDSAFAALLLLAAVSLWWYSANRAREQAREHARRFCQKQEWQLLDQTVALAFMRPTRASGRWEWRRLYRFEFSPDGGGRRRGEVLMLGDRLAALRGELEDGGHLVE</sequence>
<organism evidence="1 2">
    <name type="scientific">Wenzhouxiangella marina</name>
    <dbReference type="NCBI Taxonomy" id="1579979"/>
    <lineage>
        <taxon>Bacteria</taxon>
        <taxon>Pseudomonadati</taxon>
        <taxon>Pseudomonadota</taxon>
        <taxon>Gammaproteobacteria</taxon>
        <taxon>Chromatiales</taxon>
        <taxon>Wenzhouxiangellaceae</taxon>
        <taxon>Wenzhouxiangella</taxon>
    </lineage>
</organism>
<dbReference type="KEGG" id="wma:WM2015_1307"/>
<accession>A0A0K0XVI0</accession>
<dbReference type="STRING" id="1579979.WM2015_1307"/>
<evidence type="ECO:0000313" key="1">
    <source>
        <dbReference type="EMBL" id="AKS41680.1"/>
    </source>
</evidence>